<reference evidence="2 3" key="1">
    <citation type="submission" date="2018-05" db="EMBL/GenBank/DDBJ databases">
        <title>Genome sequencing of Flavobacterium sp. HYN0056.</title>
        <authorList>
            <person name="Yi H."/>
            <person name="Baek C."/>
        </authorList>
    </citation>
    <scope>NUCLEOTIDE SEQUENCE [LARGE SCALE GENOMIC DNA]</scope>
    <source>
        <strain evidence="2 3">HYN0056</strain>
    </source>
</reference>
<sequence>MNKNIYENFTDAKLIKTRNLLKGIAIGFGVIFILALAVSIYLIASKGLKESIAALIPVFSLPIVFTPLLINFSLLNKEIKCRNL</sequence>
<dbReference type="EMBL" id="CP029255">
    <property type="protein sequence ID" value="AWK04462.1"/>
    <property type="molecule type" value="Genomic_DNA"/>
</dbReference>
<feature type="transmembrane region" description="Helical" evidence="1">
    <location>
        <begin position="20"/>
        <end position="43"/>
    </location>
</feature>
<evidence type="ECO:0008006" key="4">
    <source>
        <dbReference type="Google" id="ProtNLM"/>
    </source>
</evidence>
<evidence type="ECO:0000313" key="3">
    <source>
        <dbReference type="Proteomes" id="UP000245250"/>
    </source>
</evidence>
<accession>A0A2S1YK98</accession>
<dbReference type="AlphaFoldDB" id="A0A2S1YK98"/>
<dbReference type="RefSeq" id="WP_109191962.1">
    <property type="nucleotide sequence ID" value="NZ_CP029255.1"/>
</dbReference>
<organism evidence="2 3">
    <name type="scientific">Flavobacterium crocinum</name>
    <dbReference type="NCBI Taxonomy" id="2183896"/>
    <lineage>
        <taxon>Bacteria</taxon>
        <taxon>Pseudomonadati</taxon>
        <taxon>Bacteroidota</taxon>
        <taxon>Flavobacteriia</taxon>
        <taxon>Flavobacteriales</taxon>
        <taxon>Flavobacteriaceae</taxon>
        <taxon>Flavobacterium</taxon>
    </lineage>
</organism>
<dbReference type="KEGG" id="fcr:HYN56_09535"/>
<dbReference type="Proteomes" id="UP000245250">
    <property type="component" value="Chromosome"/>
</dbReference>
<dbReference type="OrthoDB" id="771226at2"/>
<keyword evidence="1" id="KW-1133">Transmembrane helix</keyword>
<protein>
    <recommendedName>
        <fullName evidence="4">Redox-active disulfide protein 2</fullName>
    </recommendedName>
</protein>
<proteinExistence type="predicted"/>
<keyword evidence="1" id="KW-0472">Membrane</keyword>
<evidence type="ECO:0000313" key="2">
    <source>
        <dbReference type="EMBL" id="AWK04462.1"/>
    </source>
</evidence>
<evidence type="ECO:0000256" key="1">
    <source>
        <dbReference type="SAM" id="Phobius"/>
    </source>
</evidence>
<gene>
    <name evidence="2" type="ORF">HYN56_09535</name>
</gene>
<keyword evidence="1" id="KW-0812">Transmembrane</keyword>
<keyword evidence="3" id="KW-1185">Reference proteome</keyword>
<feature type="transmembrane region" description="Helical" evidence="1">
    <location>
        <begin position="55"/>
        <end position="75"/>
    </location>
</feature>
<name>A0A2S1YK98_9FLAO</name>